<dbReference type="EMBL" id="BK032780">
    <property type="protein sequence ID" value="DAF59974.1"/>
    <property type="molecule type" value="Genomic_DNA"/>
</dbReference>
<evidence type="ECO:0000313" key="1">
    <source>
        <dbReference type="EMBL" id="DAF59974.1"/>
    </source>
</evidence>
<accession>A0A8S5T9Q0</accession>
<proteinExistence type="predicted"/>
<organism evidence="1">
    <name type="scientific">Siphoviridae sp. ctGz830</name>
    <dbReference type="NCBI Taxonomy" id="2827825"/>
    <lineage>
        <taxon>Viruses</taxon>
        <taxon>Duplodnaviria</taxon>
        <taxon>Heunggongvirae</taxon>
        <taxon>Uroviricota</taxon>
        <taxon>Caudoviricetes</taxon>
    </lineage>
</organism>
<protein>
    <recommendedName>
        <fullName evidence="2">Phage protein</fullName>
    </recommendedName>
</protein>
<name>A0A8S5T9Q0_9CAUD</name>
<evidence type="ECO:0008006" key="2">
    <source>
        <dbReference type="Google" id="ProtNLM"/>
    </source>
</evidence>
<sequence>MRNTLADLNNYLFEQIERLQDDELSEEKMQKEIQKSKAIGSLASSIISNAALALDAQKYLIEQGINQKVDIPLLGISDKNEI</sequence>
<reference evidence="1" key="1">
    <citation type="journal article" date="2021" name="Proc. Natl. Acad. Sci. U.S.A.">
        <title>A Catalog of Tens of Thousands of Viruses from Human Metagenomes Reveals Hidden Associations with Chronic Diseases.</title>
        <authorList>
            <person name="Tisza M.J."/>
            <person name="Buck C.B."/>
        </authorList>
    </citation>
    <scope>NUCLEOTIDE SEQUENCE</scope>
    <source>
        <strain evidence="1">CtGz830</strain>
    </source>
</reference>